<protein>
    <submittedName>
        <fullName evidence="1">Uncharacterized protein</fullName>
    </submittedName>
</protein>
<comment type="caution">
    <text evidence="1">The sequence shown here is derived from an EMBL/GenBank/DDBJ whole genome shotgun (WGS) entry which is preliminary data.</text>
</comment>
<dbReference type="EMBL" id="JAGFNK010000146">
    <property type="protein sequence ID" value="KAI9465112.1"/>
    <property type="molecule type" value="Genomic_DNA"/>
</dbReference>
<name>A0ACC0U6U1_9AGAM</name>
<evidence type="ECO:0000313" key="2">
    <source>
        <dbReference type="Proteomes" id="UP001207468"/>
    </source>
</evidence>
<sequence>MRTSVFAAIFFLAISIVPSFAQPPGNDVKKSSGSSLLKAMRNIVRNGKGATTSTNANLKPPMTTNQQTKQDQGDALARKNANLKVPLTKDQQAEQDREAALARKKASEDREYSPP</sequence>
<reference evidence="1" key="1">
    <citation type="submission" date="2021-03" db="EMBL/GenBank/DDBJ databases">
        <title>Evolutionary priming and transition to the ectomycorrhizal habit in an iconic lineage of mushroom-forming fungi: is preadaptation a requirement?</title>
        <authorList>
            <consortium name="DOE Joint Genome Institute"/>
            <person name="Looney B.P."/>
            <person name="Miyauchi S."/>
            <person name="Morin E."/>
            <person name="Drula E."/>
            <person name="Courty P.E."/>
            <person name="Chicoki N."/>
            <person name="Fauchery L."/>
            <person name="Kohler A."/>
            <person name="Kuo A."/>
            <person name="LaButti K."/>
            <person name="Pangilinan J."/>
            <person name="Lipzen A."/>
            <person name="Riley R."/>
            <person name="Andreopoulos W."/>
            <person name="He G."/>
            <person name="Johnson J."/>
            <person name="Barry K.W."/>
            <person name="Grigoriev I.V."/>
            <person name="Nagy L."/>
            <person name="Hibbett D."/>
            <person name="Henrissat B."/>
            <person name="Matheny P.B."/>
            <person name="Labbe J."/>
            <person name="Martin A.F."/>
        </authorList>
    </citation>
    <scope>NUCLEOTIDE SEQUENCE</scope>
    <source>
        <strain evidence="1">BPL698</strain>
    </source>
</reference>
<evidence type="ECO:0000313" key="1">
    <source>
        <dbReference type="EMBL" id="KAI9465112.1"/>
    </source>
</evidence>
<keyword evidence="2" id="KW-1185">Reference proteome</keyword>
<accession>A0ACC0U6U1</accession>
<dbReference type="Proteomes" id="UP001207468">
    <property type="component" value="Unassembled WGS sequence"/>
</dbReference>
<organism evidence="1 2">
    <name type="scientific">Russula earlei</name>
    <dbReference type="NCBI Taxonomy" id="71964"/>
    <lineage>
        <taxon>Eukaryota</taxon>
        <taxon>Fungi</taxon>
        <taxon>Dikarya</taxon>
        <taxon>Basidiomycota</taxon>
        <taxon>Agaricomycotina</taxon>
        <taxon>Agaricomycetes</taxon>
        <taxon>Russulales</taxon>
        <taxon>Russulaceae</taxon>
        <taxon>Russula</taxon>
    </lineage>
</organism>
<proteinExistence type="predicted"/>
<gene>
    <name evidence="1" type="ORF">F5148DRAFT_1209104</name>
</gene>